<feature type="domain" description="Ribosome maturation factor RimP C-terminal" evidence="5">
    <location>
        <begin position="85"/>
        <end position="155"/>
    </location>
</feature>
<keyword evidence="2 3" id="KW-0690">Ribosome biogenesis</keyword>
<evidence type="ECO:0000256" key="1">
    <source>
        <dbReference type="ARBA" id="ARBA00022490"/>
    </source>
</evidence>
<dbReference type="EMBL" id="CP063982">
    <property type="protein sequence ID" value="UOD49466.1"/>
    <property type="molecule type" value="Genomic_DNA"/>
</dbReference>
<keyword evidence="1 3" id="KW-0963">Cytoplasm</keyword>
<name>A0ABY4AIK3_9BURK</name>
<dbReference type="HAMAP" id="MF_01077">
    <property type="entry name" value="RimP"/>
    <property type="match status" value="1"/>
</dbReference>
<dbReference type="Gene3D" id="3.30.300.70">
    <property type="entry name" value="RimP-like superfamily, N-terminal"/>
    <property type="match status" value="1"/>
</dbReference>
<dbReference type="InterPro" id="IPR036847">
    <property type="entry name" value="RimP_C_sf"/>
</dbReference>
<dbReference type="Proteomes" id="UP000831607">
    <property type="component" value="Chromosome"/>
</dbReference>
<dbReference type="InterPro" id="IPR028989">
    <property type="entry name" value="RimP_N"/>
</dbReference>
<proteinExistence type="inferred from homology"/>
<dbReference type="InterPro" id="IPR035956">
    <property type="entry name" value="RimP_N_sf"/>
</dbReference>
<evidence type="ECO:0000259" key="4">
    <source>
        <dbReference type="Pfam" id="PF02576"/>
    </source>
</evidence>
<evidence type="ECO:0000313" key="6">
    <source>
        <dbReference type="EMBL" id="UOD49466.1"/>
    </source>
</evidence>
<accession>A0ABY4AIK3</accession>
<keyword evidence="7" id="KW-1185">Reference proteome</keyword>
<comment type="similarity">
    <text evidence="3">Belongs to the RimP family.</text>
</comment>
<comment type="function">
    <text evidence="3">Required for maturation of 30S ribosomal subunits.</text>
</comment>
<dbReference type="PANTHER" id="PTHR33867:SF1">
    <property type="entry name" value="RIBOSOME MATURATION FACTOR RIMP"/>
    <property type="match status" value="1"/>
</dbReference>
<dbReference type="Gene3D" id="2.30.30.180">
    <property type="entry name" value="Ribosome maturation factor RimP, C-terminal domain"/>
    <property type="match status" value="1"/>
</dbReference>
<dbReference type="NCBIfam" id="NF000929">
    <property type="entry name" value="PRK00092.2-1"/>
    <property type="match status" value="1"/>
</dbReference>
<dbReference type="RefSeq" id="WP_243477667.1">
    <property type="nucleotide sequence ID" value="NZ_CP063982.1"/>
</dbReference>
<comment type="subcellular location">
    <subcellularLocation>
        <location evidence="3">Cytoplasm</location>
    </subcellularLocation>
</comment>
<dbReference type="SUPFAM" id="SSF74942">
    <property type="entry name" value="YhbC-like, C-terminal domain"/>
    <property type="match status" value="1"/>
</dbReference>
<dbReference type="PANTHER" id="PTHR33867">
    <property type="entry name" value="RIBOSOME MATURATION FACTOR RIMP"/>
    <property type="match status" value="1"/>
</dbReference>
<reference evidence="6 7" key="1">
    <citation type="submission" date="2020-11" db="EMBL/GenBank/DDBJ databases">
        <title>Algicoccus daihaiensis sp.nov., isolated from Daihai Lake in Inner Mongolia.</title>
        <authorList>
            <person name="Kai J."/>
        </authorList>
    </citation>
    <scope>NUCLEOTIDE SEQUENCE [LARGE SCALE GENOMIC DNA]</scope>
    <source>
        <strain evidence="7">f23</strain>
    </source>
</reference>
<dbReference type="Pfam" id="PF17384">
    <property type="entry name" value="DUF150_C"/>
    <property type="match status" value="1"/>
</dbReference>
<dbReference type="Pfam" id="PF02576">
    <property type="entry name" value="RimP_N"/>
    <property type="match status" value="1"/>
</dbReference>
<gene>
    <name evidence="3 6" type="primary">rimP</name>
    <name evidence="6" type="ORF">DHf2319_08215</name>
</gene>
<dbReference type="SUPFAM" id="SSF75420">
    <property type="entry name" value="YhbC-like, N-terminal domain"/>
    <property type="match status" value="1"/>
</dbReference>
<organism evidence="6 7">
    <name type="scientific">Orrella daihaiensis</name>
    <dbReference type="NCBI Taxonomy" id="2782176"/>
    <lineage>
        <taxon>Bacteria</taxon>
        <taxon>Pseudomonadati</taxon>
        <taxon>Pseudomonadota</taxon>
        <taxon>Betaproteobacteria</taxon>
        <taxon>Burkholderiales</taxon>
        <taxon>Alcaligenaceae</taxon>
        <taxon>Orrella</taxon>
    </lineage>
</organism>
<evidence type="ECO:0000256" key="2">
    <source>
        <dbReference type="ARBA" id="ARBA00022517"/>
    </source>
</evidence>
<dbReference type="CDD" id="cd01734">
    <property type="entry name" value="YlxS_C"/>
    <property type="match status" value="1"/>
</dbReference>
<dbReference type="InterPro" id="IPR003728">
    <property type="entry name" value="Ribosome_maturation_RimP"/>
</dbReference>
<feature type="domain" description="Ribosome maturation factor RimP N-terminal" evidence="4">
    <location>
        <begin position="9"/>
        <end position="82"/>
    </location>
</feature>
<protein>
    <recommendedName>
        <fullName evidence="3">Ribosome maturation factor RimP</fullName>
    </recommendedName>
</protein>
<dbReference type="InterPro" id="IPR028998">
    <property type="entry name" value="RimP_C"/>
</dbReference>
<sequence length="166" mass="19081">MKDLIELTREAVAALDLEVVDVERAPLGLLRVTIDRPFTGEGGLVSDIKIEDCERVSRQLSRVFEVEGIDYRRLEVGSPGVDRPLRTERDFERFVGERIDVRLRDAVQGRRSFQGVLQRSCEQDGSKQFVVEYQENKAETKRVAFDVTDVERAKLDPLLDFKGRKR</sequence>
<evidence type="ECO:0000313" key="7">
    <source>
        <dbReference type="Proteomes" id="UP000831607"/>
    </source>
</evidence>
<evidence type="ECO:0000259" key="5">
    <source>
        <dbReference type="Pfam" id="PF17384"/>
    </source>
</evidence>
<evidence type="ECO:0000256" key="3">
    <source>
        <dbReference type="HAMAP-Rule" id="MF_01077"/>
    </source>
</evidence>